<keyword evidence="10" id="KW-1185">Reference proteome</keyword>
<dbReference type="Gene3D" id="1.25.40.10">
    <property type="entry name" value="Tetratricopeptide repeat domain"/>
    <property type="match status" value="1"/>
</dbReference>
<reference evidence="8" key="2">
    <citation type="submission" date="2007-04" db="EMBL/GenBank/DDBJ databases">
        <title>The genome of the human body louse.</title>
        <authorList>
            <consortium name="The Human Body Louse Genome Consortium"/>
            <person name="Kirkness E."/>
            <person name="Walenz B."/>
            <person name="Hass B."/>
            <person name="Bruggner R."/>
            <person name="Strausberg R."/>
        </authorList>
    </citation>
    <scope>NUCLEOTIDE SEQUENCE</scope>
    <source>
        <strain evidence="8">USDA</strain>
    </source>
</reference>
<dbReference type="SUPFAM" id="SSF48452">
    <property type="entry name" value="TPR-like"/>
    <property type="match status" value="1"/>
</dbReference>
<proteinExistence type="predicted"/>
<organism>
    <name type="scientific">Pediculus humanus subsp. corporis</name>
    <name type="common">Body louse</name>
    <dbReference type="NCBI Taxonomy" id="121224"/>
    <lineage>
        <taxon>Eukaryota</taxon>
        <taxon>Metazoa</taxon>
        <taxon>Ecdysozoa</taxon>
        <taxon>Arthropoda</taxon>
        <taxon>Hexapoda</taxon>
        <taxon>Insecta</taxon>
        <taxon>Pterygota</taxon>
        <taxon>Neoptera</taxon>
        <taxon>Paraneoptera</taxon>
        <taxon>Psocodea</taxon>
        <taxon>Troctomorpha</taxon>
        <taxon>Phthiraptera</taxon>
        <taxon>Anoplura</taxon>
        <taxon>Pediculidae</taxon>
        <taxon>Pediculus</taxon>
    </lineage>
</organism>
<evidence type="ECO:0000256" key="2">
    <source>
        <dbReference type="ARBA" id="ARBA00022490"/>
    </source>
</evidence>
<sequence>MADIRERNVKDSIPSTDEDEILEELERNEELTEKAKHLTKNDLNKMRVNSKQSFSDDALIRQWKINQIPKYGRRARTKPILERKNHKKFECLCDIDKSFSRHYIPHFGGGIKRENEEFLTPHFIAYWKNIREGVTEIDEWKEACKHKEEEEPKAEKGLLFHPLPKFPGYSKRDIKNFREQLVSSFRPLNCREIRRFRIPFSEALYLELQEDRFFDSAKFFKSLIIQDYLASNRSNYVPTLTRHRNRMQYLVQFLKLAEKFSKRKEYHKEAIVLLKSGKYFNDHNDSWWWLSEELYKKAVKVSQKSVIDGGKSEAISRYIFGTFLLECVNLGQLAQEQLSRAKELSDGKDWNAESILQKKQEPVFKECSNYLCQALITASKELRNNKKPEDALPLIHRSYKICLESNALRNDIIMETYFELGMTYKSLGLIEWAKVAFKKFIEIAKFQNIPKSICDGYLELALSYRGEDDLLRCHHCLVNYLETAKFHEDENLIAFGNRYIGEFHLNNNDFPSSQGETQLAEEFLRNAFDSYMKQYRECLTTPLASWKPEHFTLQHDVELTRTLIGLAKDLFESDIKDLRPDALLDEIEEFLNTSLNKNDARLPYQAPSEEAGPKSVRFADGVNAEENA</sequence>
<evidence type="ECO:0000313" key="8">
    <source>
        <dbReference type="EMBL" id="EEB18251.1"/>
    </source>
</evidence>
<dbReference type="InterPro" id="IPR051476">
    <property type="entry name" value="Bac_ResReg_Asp_Phosphatase"/>
</dbReference>
<dbReference type="EMBL" id="AAZO01006169">
    <property type="status" value="NOT_ANNOTATED_CDS"/>
    <property type="molecule type" value="Genomic_DNA"/>
</dbReference>
<dbReference type="PANTHER" id="PTHR46630:SF1">
    <property type="entry name" value="TETRATRICOPEPTIDE REPEAT PROTEIN 29"/>
    <property type="match status" value="1"/>
</dbReference>
<dbReference type="OrthoDB" id="7594656at2759"/>
<evidence type="ECO:0000256" key="5">
    <source>
        <dbReference type="ARBA" id="ARBA00040665"/>
    </source>
</evidence>
<name>E0VXZ5_PEDHC</name>
<comment type="subcellular location">
    <subcellularLocation>
        <location evidence="1">Cytoplasm</location>
    </subcellularLocation>
</comment>
<dbReference type="eggNOG" id="ENOG502S979">
    <property type="taxonomic scope" value="Eukaryota"/>
</dbReference>
<comment type="function">
    <text evidence="6">Axonemal protein which is implicated in axonemal and/or peri-axonemal structure assembly and regulates flagellum assembly and beating and therefore sperm motility.</text>
</comment>
<dbReference type="PANTHER" id="PTHR46630">
    <property type="entry name" value="TETRATRICOPEPTIDE REPEAT PROTEIN 29"/>
    <property type="match status" value="1"/>
</dbReference>
<evidence type="ECO:0000256" key="4">
    <source>
        <dbReference type="ARBA" id="ARBA00022803"/>
    </source>
</evidence>
<protein>
    <recommendedName>
        <fullName evidence="5">Tetratricopeptide repeat protein 29</fullName>
    </recommendedName>
</protein>
<dbReference type="EMBL" id="DS235842">
    <property type="protein sequence ID" value="EEB18251.1"/>
    <property type="molecule type" value="Genomic_DNA"/>
</dbReference>
<dbReference type="RefSeq" id="XP_002430989.1">
    <property type="nucleotide sequence ID" value="XM_002430944.1"/>
</dbReference>
<evidence type="ECO:0000313" key="9">
    <source>
        <dbReference type="EnsemblMetazoa" id="PHUM506950-PA"/>
    </source>
</evidence>
<evidence type="ECO:0000313" key="10">
    <source>
        <dbReference type="Proteomes" id="UP000009046"/>
    </source>
</evidence>
<reference evidence="8" key="1">
    <citation type="submission" date="2007-04" db="EMBL/GenBank/DDBJ databases">
        <title>Annotation of Pediculus humanus corporis strain USDA.</title>
        <authorList>
            <person name="Kirkness E."/>
            <person name="Hannick L."/>
            <person name="Hass B."/>
            <person name="Bruggner R."/>
            <person name="Lawson D."/>
            <person name="Bidwell S."/>
            <person name="Joardar V."/>
            <person name="Caler E."/>
            <person name="Walenz B."/>
            <person name="Inman J."/>
            <person name="Schobel S."/>
            <person name="Galinsky K."/>
            <person name="Amedeo P."/>
            <person name="Strausberg R."/>
        </authorList>
    </citation>
    <scope>NUCLEOTIDE SEQUENCE</scope>
    <source>
        <strain evidence="8">USDA</strain>
    </source>
</reference>
<keyword evidence="4" id="KW-0802">TPR repeat</keyword>
<feature type="region of interest" description="Disordered" evidence="7">
    <location>
        <begin position="604"/>
        <end position="628"/>
    </location>
</feature>
<keyword evidence="3" id="KW-0677">Repeat</keyword>
<accession>E0VXZ5</accession>
<dbReference type="EMBL" id="AAZO01006170">
    <property type="status" value="NOT_ANNOTATED_CDS"/>
    <property type="molecule type" value="Genomic_DNA"/>
</dbReference>
<evidence type="ECO:0000256" key="6">
    <source>
        <dbReference type="ARBA" id="ARBA00044739"/>
    </source>
</evidence>
<dbReference type="GO" id="GO:0003341">
    <property type="term" value="P:cilium movement"/>
    <property type="evidence" value="ECO:0007669"/>
    <property type="project" value="TreeGrafter"/>
</dbReference>
<dbReference type="GO" id="GO:0005737">
    <property type="term" value="C:cytoplasm"/>
    <property type="evidence" value="ECO:0007669"/>
    <property type="project" value="UniProtKB-SubCell"/>
</dbReference>
<dbReference type="GeneID" id="8232971"/>
<dbReference type="GO" id="GO:0005929">
    <property type="term" value="C:cilium"/>
    <property type="evidence" value="ECO:0007669"/>
    <property type="project" value="TreeGrafter"/>
</dbReference>
<reference evidence="9" key="3">
    <citation type="submission" date="2021-02" db="UniProtKB">
        <authorList>
            <consortium name="EnsemblMetazoa"/>
        </authorList>
    </citation>
    <scope>IDENTIFICATION</scope>
    <source>
        <strain evidence="9">USDA</strain>
    </source>
</reference>
<dbReference type="HOGENOM" id="CLU_435680_0_0_1"/>
<evidence type="ECO:0000256" key="1">
    <source>
        <dbReference type="ARBA" id="ARBA00004496"/>
    </source>
</evidence>
<evidence type="ECO:0000256" key="3">
    <source>
        <dbReference type="ARBA" id="ARBA00022737"/>
    </source>
</evidence>
<dbReference type="Proteomes" id="UP000009046">
    <property type="component" value="Unassembled WGS sequence"/>
</dbReference>
<dbReference type="CTD" id="8232971"/>
<dbReference type="KEGG" id="phu:Phum_PHUM506950"/>
<dbReference type="STRING" id="121224.E0VXZ5"/>
<dbReference type="VEuPathDB" id="VectorBase:PHUM506950"/>
<dbReference type="EnsemblMetazoa" id="PHUM506950-RA">
    <property type="protein sequence ID" value="PHUM506950-PA"/>
    <property type="gene ID" value="PHUM506950"/>
</dbReference>
<dbReference type="InParanoid" id="E0VXZ5"/>
<keyword evidence="2" id="KW-0963">Cytoplasm</keyword>
<dbReference type="InterPro" id="IPR011990">
    <property type="entry name" value="TPR-like_helical_dom_sf"/>
</dbReference>
<evidence type="ECO:0000256" key="7">
    <source>
        <dbReference type="SAM" id="MobiDB-lite"/>
    </source>
</evidence>
<dbReference type="AlphaFoldDB" id="E0VXZ5"/>
<gene>
    <name evidence="9" type="primary">8232971</name>
    <name evidence="8" type="ORF">Phum_PHUM506950</name>
</gene>